<keyword evidence="1" id="KW-0472">Membrane</keyword>
<keyword evidence="3" id="KW-1185">Reference proteome</keyword>
<name>A0A2C9CRS4_9RHOB</name>
<proteinExistence type="predicted"/>
<evidence type="ECO:0000313" key="2">
    <source>
        <dbReference type="EMBL" id="SOH94054.1"/>
    </source>
</evidence>
<reference evidence="3" key="1">
    <citation type="submission" date="2017-09" db="EMBL/GenBank/DDBJ databases">
        <authorList>
            <person name="Varghese N."/>
            <person name="Submissions S."/>
        </authorList>
    </citation>
    <scope>NUCLEOTIDE SEQUENCE [LARGE SCALE GENOMIC DNA]</scope>
    <source>
        <strain evidence="3">C7</strain>
    </source>
</reference>
<feature type="transmembrane region" description="Helical" evidence="1">
    <location>
        <begin position="97"/>
        <end position="116"/>
    </location>
</feature>
<keyword evidence="1" id="KW-0812">Transmembrane</keyword>
<organism evidence="2 3">
    <name type="scientific">Pontivivens marinum</name>
    <dbReference type="NCBI Taxonomy" id="1690039"/>
    <lineage>
        <taxon>Bacteria</taxon>
        <taxon>Pseudomonadati</taxon>
        <taxon>Pseudomonadota</taxon>
        <taxon>Alphaproteobacteria</taxon>
        <taxon>Rhodobacterales</taxon>
        <taxon>Paracoccaceae</taxon>
        <taxon>Pontivivens</taxon>
    </lineage>
</organism>
<accession>A0A2C9CRS4</accession>
<keyword evidence="1" id="KW-1133">Transmembrane helix</keyword>
<dbReference type="NCBIfam" id="NF038065">
    <property type="entry name" value="Pr6Pr"/>
    <property type="match status" value="1"/>
</dbReference>
<dbReference type="InterPro" id="IPR049713">
    <property type="entry name" value="Pr6Pr-like"/>
</dbReference>
<evidence type="ECO:0000313" key="3">
    <source>
        <dbReference type="Proteomes" id="UP000220034"/>
    </source>
</evidence>
<feature type="transmembrane region" description="Helical" evidence="1">
    <location>
        <begin position="128"/>
        <end position="147"/>
    </location>
</feature>
<dbReference type="Proteomes" id="UP000220034">
    <property type="component" value="Unassembled WGS sequence"/>
</dbReference>
<dbReference type="AlphaFoldDB" id="A0A2C9CRS4"/>
<feature type="transmembrane region" description="Helical" evidence="1">
    <location>
        <begin position="33"/>
        <end position="56"/>
    </location>
</feature>
<dbReference type="EMBL" id="OCTN01000003">
    <property type="protein sequence ID" value="SOH94054.1"/>
    <property type="molecule type" value="Genomic_DNA"/>
</dbReference>
<evidence type="ECO:0008006" key="4">
    <source>
        <dbReference type="Google" id="ProtNLM"/>
    </source>
</evidence>
<gene>
    <name evidence="2" type="ORF">SAMN06273572_10381</name>
</gene>
<feature type="transmembrane region" description="Helical" evidence="1">
    <location>
        <begin position="167"/>
        <end position="188"/>
    </location>
</feature>
<evidence type="ECO:0000256" key="1">
    <source>
        <dbReference type="SAM" id="Phobius"/>
    </source>
</evidence>
<sequence length="197" mass="21715">MKLELAIATIAFTALMLQTYLNLAAVPDLIECVWRMLTFFSILANLGIALVMSRAVSQNELPSPRTSGAITVWAIVVGTFGHSFMHEVMPSTTLEITVDHTLHTIVPVSTILWWVLRAPKDGLTLFHVALWAVYPGAYLIYAMTRGAAEGFYPYPFIDPDISSTQTIILWLGALIILCVTLGLTLVAASRSVFFQRV</sequence>
<protein>
    <recommendedName>
        <fullName evidence="4">FAR-17a/AIG1-like protein</fullName>
    </recommendedName>
</protein>
<feature type="transmembrane region" description="Helical" evidence="1">
    <location>
        <begin position="68"/>
        <end position="85"/>
    </location>
</feature>